<reference evidence="6 7" key="1">
    <citation type="journal article" date="2017" name="Front. Microbiol.">
        <title>Phaeobacter piscinae sp. nov., a species of the Roseobacter group and potential aquaculture probiont.</title>
        <authorList>
            <person name="Sonnenschein E.C."/>
            <person name="Phippen C.B.W."/>
            <person name="Nielsen K.F."/>
            <person name="Mateiu R.V."/>
            <person name="Melchiorsen J."/>
            <person name="Gram L."/>
            <person name="Overmann J."/>
            <person name="Freese H.M."/>
        </authorList>
    </citation>
    <scope>NUCLEOTIDE SEQUENCE [LARGE SCALE GENOMIC DNA]</scope>
    <source>
        <strain evidence="6 7">P36</strain>
    </source>
</reference>
<protein>
    <submittedName>
        <fullName evidence="6">Glycosyl transferase-like protein</fullName>
    </submittedName>
</protein>
<gene>
    <name evidence="6" type="ORF">PhaeoP36_00585</name>
</gene>
<dbReference type="Pfam" id="PF13641">
    <property type="entry name" value="Glyco_tranf_2_3"/>
    <property type="match status" value="1"/>
</dbReference>
<sequence length="672" mass="76005">MDNRDLGNRPAKKSLVRIHNRINCMVMAEHNLRLIEAARPLIRRERQTSFERRLVEHHAVSKDHLMRALVLRQHQRVPIDHILVSEGWASREQVLDALSSEHGMQRVDLGGHRPQARLLARKPARFWLRRCALPYMQLGQTLVVAIAHPAGLAELQRDLAGSFGDIRPVIASEAQITELLSAHFRDDLARYASACVPLAYSCRTLGQPNWLGLPLIIGLAALALVTVIPRAIFTLLCGLALGTLLLFVLLKCAGFLSHLQDRRRQRLHQRTRSQPKTPLLSVQALGGATTQRRLPRISVLVPLYKEAEIGRALLRRLCKLTYPRSLLEILLVLEEDDEVTRNAIRCADLPDWFRVIEVPAHGGLTTKPRAMNYALNYCRGEIIGVWDAEDAPDPDQLEQVAHAFAQGDNDLACLQGALDYYNPGQNWISRCFTLEYASWFRIVLPGIARLGLVVPLGGTTLFIRRDILEQLGGWDAHNVTEDADLGVRLCRLGYRTEMLPTTTYEEANCRPWPWVKQRSRWLKGFMVTYLVHMRRPAVLARQLGWRQFLGLQAFFLGTVGQFLLAPCLWTFWLITLGFDHPSTPLLPAGAPYLAAAVLVFFELLGITIGITAAFASGRRWLALWAPSMILYFPMGVIAVYKALYELIFKPFFWDKTAHGQSRKSRKTPLPRT</sequence>
<dbReference type="SUPFAM" id="SSF53448">
    <property type="entry name" value="Nucleotide-diphospho-sugar transferases"/>
    <property type="match status" value="1"/>
</dbReference>
<proteinExistence type="inferred from homology"/>
<keyword evidence="7" id="KW-1185">Reference proteome</keyword>
<evidence type="ECO:0000256" key="1">
    <source>
        <dbReference type="ARBA" id="ARBA00006739"/>
    </source>
</evidence>
<feature type="transmembrane region" description="Helical" evidence="4">
    <location>
        <begin position="210"/>
        <end position="227"/>
    </location>
</feature>
<evidence type="ECO:0000259" key="5">
    <source>
        <dbReference type="Pfam" id="PF05157"/>
    </source>
</evidence>
<dbReference type="SUPFAM" id="SSF160246">
    <property type="entry name" value="EspE N-terminal domain-like"/>
    <property type="match status" value="1"/>
</dbReference>
<feature type="transmembrane region" description="Helical" evidence="4">
    <location>
        <begin position="548"/>
        <end position="572"/>
    </location>
</feature>
<keyword evidence="4" id="KW-1133">Transmembrane helix</keyword>
<reference evidence="6 7" key="2">
    <citation type="journal article" date="2017" name="Genome Biol. Evol.">
        <title>Trajectories and Drivers of Genome Evolution in Surface-Associated Marine Phaeobacter.</title>
        <authorList>
            <person name="Freese H.M."/>
            <person name="Sikorski J."/>
            <person name="Bunk B."/>
            <person name="Scheuner C."/>
            <person name="Meier-Kolthoff J.P."/>
            <person name="Sproer C."/>
            <person name="Gram L."/>
            <person name="Overmann J."/>
        </authorList>
    </citation>
    <scope>NUCLEOTIDE SEQUENCE [LARGE SCALE GENOMIC DNA]</scope>
    <source>
        <strain evidence="6 7">P36</strain>
    </source>
</reference>
<dbReference type="InterPro" id="IPR007831">
    <property type="entry name" value="T2SS_GspE_N"/>
</dbReference>
<reference evidence="6 7" key="3">
    <citation type="journal article" date="2017" name="Int. J. Syst. Evol. Microbiol.">
        <title>Adaptation of Surface-Associated Bacteria to the Open Ocean: A Genomically Distinct Subpopulation of Phaeobacter gallaeciensis Colonizes Pacific Mesozooplankton.</title>
        <authorList>
            <person name="Freese H.M."/>
            <person name="Methner A."/>
            <person name="Overmann J."/>
        </authorList>
    </citation>
    <scope>NUCLEOTIDE SEQUENCE [LARGE SCALE GENOMIC DNA]</scope>
    <source>
        <strain evidence="6 7">P36</strain>
    </source>
</reference>
<feature type="transmembrane region" description="Helical" evidence="4">
    <location>
        <begin position="621"/>
        <end position="643"/>
    </location>
</feature>
<evidence type="ECO:0000256" key="2">
    <source>
        <dbReference type="ARBA" id="ARBA00022676"/>
    </source>
</evidence>
<dbReference type="PANTHER" id="PTHR43630:SF1">
    <property type="entry name" value="POLY-BETA-1,6-N-ACETYL-D-GLUCOSAMINE SYNTHASE"/>
    <property type="match status" value="1"/>
</dbReference>
<dbReference type="EMBL" id="CP010643">
    <property type="protein sequence ID" value="ATG34755.1"/>
    <property type="molecule type" value="Genomic_DNA"/>
</dbReference>
<keyword evidence="4" id="KW-0812">Transmembrane</keyword>
<evidence type="ECO:0000256" key="3">
    <source>
        <dbReference type="ARBA" id="ARBA00022679"/>
    </source>
</evidence>
<accession>A0ABN5DBM6</accession>
<evidence type="ECO:0000256" key="4">
    <source>
        <dbReference type="SAM" id="Phobius"/>
    </source>
</evidence>
<organism evidence="6 7">
    <name type="scientific">Phaeobacter piscinae</name>
    <dbReference type="NCBI Taxonomy" id="1580596"/>
    <lineage>
        <taxon>Bacteria</taxon>
        <taxon>Pseudomonadati</taxon>
        <taxon>Pseudomonadota</taxon>
        <taxon>Alphaproteobacteria</taxon>
        <taxon>Rhodobacterales</taxon>
        <taxon>Roseobacteraceae</taxon>
        <taxon>Phaeobacter</taxon>
    </lineage>
</organism>
<dbReference type="Proteomes" id="UP000218891">
    <property type="component" value="Chromosome"/>
</dbReference>
<keyword evidence="2" id="KW-0328">Glycosyltransferase</keyword>
<comment type="similarity">
    <text evidence="1">Belongs to the glycosyltransferase 2 family.</text>
</comment>
<name>A0ABN5DBM6_9RHOB</name>
<feature type="transmembrane region" description="Helical" evidence="4">
    <location>
        <begin position="233"/>
        <end position="256"/>
    </location>
</feature>
<dbReference type="Pfam" id="PF05157">
    <property type="entry name" value="MshEN"/>
    <property type="match status" value="1"/>
</dbReference>
<keyword evidence="4" id="KW-0472">Membrane</keyword>
<dbReference type="InterPro" id="IPR037257">
    <property type="entry name" value="T2SS_E_N_sf"/>
</dbReference>
<feature type="domain" description="Type II secretion system protein GspE N-terminal" evidence="5">
    <location>
        <begin position="102"/>
        <end position="188"/>
    </location>
</feature>
<dbReference type="InterPro" id="IPR029044">
    <property type="entry name" value="Nucleotide-diphossugar_trans"/>
</dbReference>
<keyword evidence="3" id="KW-0808">Transferase</keyword>
<reference evidence="6 7" key="4">
    <citation type="journal article" date="2018" name="Environ. Microbiol. Rep.">
        <title>Phylogenetic distribution of roseobacticides in the Roseobacter group and their effect on microalgae.</title>
        <authorList>
            <person name="Sonnenschein E.C."/>
            <person name="Phippen C.B."/>
            <person name="Bentzon-Tilia M."/>
            <person name="Rasmussen S.A."/>
            <person name="Nielsen K.F."/>
            <person name="Gram L."/>
        </authorList>
    </citation>
    <scope>NUCLEOTIDE SEQUENCE [LARGE SCALE GENOMIC DNA]</scope>
    <source>
        <strain evidence="6 7">P36</strain>
    </source>
</reference>
<feature type="transmembrane region" description="Helical" evidence="4">
    <location>
        <begin position="592"/>
        <end position="614"/>
    </location>
</feature>
<dbReference type="PANTHER" id="PTHR43630">
    <property type="entry name" value="POLY-BETA-1,6-N-ACETYL-D-GLUCOSAMINE SYNTHASE"/>
    <property type="match status" value="1"/>
</dbReference>
<evidence type="ECO:0000313" key="6">
    <source>
        <dbReference type="EMBL" id="ATG34755.1"/>
    </source>
</evidence>
<evidence type="ECO:0000313" key="7">
    <source>
        <dbReference type="Proteomes" id="UP000218891"/>
    </source>
</evidence>
<dbReference type="Gene3D" id="3.90.550.10">
    <property type="entry name" value="Spore Coat Polysaccharide Biosynthesis Protein SpsA, Chain A"/>
    <property type="match status" value="1"/>
</dbReference>